<gene>
    <name evidence="2" type="ORF">NDU88_004202</name>
</gene>
<comment type="caution">
    <text evidence="2">The sequence shown here is derived from an EMBL/GenBank/DDBJ whole genome shotgun (WGS) entry which is preliminary data.</text>
</comment>
<sequence length="248" mass="25845">MGQPPRATQRPAVAGVARPTTVHSAHDLPWEASNPGQVGSSPLQPHSKVAGSPPGLNQPATPLTADRAQECHHTIRSPLAPGPQGKLTRHSSPPLKALWGAQSVIHSPHAGSAPVQMGAGSTILRPPALTHEARPGTAPAVQAARQAPAHQQHRRGRGPMRPPIRPQGGENRTPPSLRSPQRQRLCPSSPPASRERLCAERPLPQQAAPIQRPALGSPGEPAAAGHSETRVVNVPSGSPIHKGPHGTI</sequence>
<protein>
    <submittedName>
        <fullName evidence="2">Uncharacterized protein</fullName>
    </submittedName>
</protein>
<dbReference type="AlphaFoldDB" id="A0AAV7MWJ0"/>
<keyword evidence="3" id="KW-1185">Reference proteome</keyword>
<name>A0AAV7MWJ0_PLEWA</name>
<accession>A0AAV7MWJ0</accession>
<evidence type="ECO:0000313" key="3">
    <source>
        <dbReference type="Proteomes" id="UP001066276"/>
    </source>
</evidence>
<dbReference type="EMBL" id="JANPWB010000013">
    <property type="protein sequence ID" value="KAJ1106804.1"/>
    <property type="molecule type" value="Genomic_DNA"/>
</dbReference>
<organism evidence="2 3">
    <name type="scientific">Pleurodeles waltl</name>
    <name type="common">Iberian ribbed newt</name>
    <dbReference type="NCBI Taxonomy" id="8319"/>
    <lineage>
        <taxon>Eukaryota</taxon>
        <taxon>Metazoa</taxon>
        <taxon>Chordata</taxon>
        <taxon>Craniata</taxon>
        <taxon>Vertebrata</taxon>
        <taxon>Euteleostomi</taxon>
        <taxon>Amphibia</taxon>
        <taxon>Batrachia</taxon>
        <taxon>Caudata</taxon>
        <taxon>Salamandroidea</taxon>
        <taxon>Salamandridae</taxon>
        <taxon>Pleurodelinae</taxon>
        <taxon>Pleurodeles</taxon>
    </lineage>
</organism>
<dbReference type="Proteomes" id="UP001066276">
    <property type="component" value="Chromosome 9"/>
</dbReference>
<evidence type="ECO:0000256" key="1">
    <source>
        <dbReference type="SAM" id="MobiDB-lite"/>
    </source>
</evidence>
<feature type="region of interest" description="Disordered" evidence="1">
    <location>
        <begin position="1"/>
        <end position="101"/>
    </location>
</feature>
<feature type="compositionally biased region" description="Polar residues" evidence="1">
    <location>
        <begin position="173"/>
        <end position="182"/>
    </location>
</feature>
<feature type="region of interest" description="Disordered" evidence="1">
    <location>
        <begin position="129"/>
        <end position="248"/>
    </location>
</feature>
<evidence type="ECO:0000313" key="2">
    <source>
        <dbReference type="EMBL" id="KAJ1106804.1"/>
    </source>
</evidence>
<feature type="compositionally biased region" description="Polar residues" evidence="1">
    <location>
        <begin position="34"/>
        <end position="44"/>
    </location>
</feature>
<feature type="compositionally biased region" description="Low complexity" evidence="1">
    <location>
        <begin position="138"/>
        <end position="150"/>
    </location>
</feature>
<reference evidence="2" key="1">
    <citation type="journal article" date="2022" name="bioRxiv">
        <title>Sequencing and chromosome-scale assembly of the giantPleurodeles waltlgenome.</title>
        <authorList>
            <person name="Brown T."/>
            <person name="Elewa A."/>
            <person name="Iarovenko S."/>
            <person name="Subramanian E."/>
            <person name="Araus A.J."/>
            <person name="Petzold A."/>
            <person name="Susuki M."/>
            <person name="Suzuki K.-i.T."/>
            <person name="Hayashi T."/>
            <person name="Toyoda A."/>
            <person name="Oliveira C."/>
            <person name="Osipova E."/>
            <person name="Leigh N.D."/>
            <person name="Simon A."/>
            <person name="Yun M.H."/>
        </authorList>
    </citation>
    <scope>NUCLEOTIDE SEQUENCE</scope>
    <source>
        <strain evidence="2">20211129_DDA</strain>
        <tissue evidence="2">Liver</tissue>
    </source>
</reference>
<proteinExistence type="predicted"/>